<dbReference type="Gene3D" id="2.120.10.30">
    <property type="entry name" value="TolB, C-terminal domain"/>
    <property type="match status" value="2"/>
</dbReference>
<dbReference type="RefSeq" id="WP_186828179.1">
    <property type="nucleotide sequence ID" value="NZ_VLJS01000102.1"/>
</dbReference>
<dbReference type="Pfam" id="PF00486">
    <property type="entry name" value="Trans_reg_C"/>
    <property type="match status" value="1"/>
</dbReference>
<organism evidence="5 6">
    <name type="scientific">Pseudoxanthomonas taiwanensis J19</name>
    <dbReference type="NCBI Taxonomy" id="935569"/>
    <lineage>
        <taxon>Bacteria</taxon>
        <taxon>Pseudomonadati</taxon>
        <taxon>Pseudomonadota</taxon>
        <taxon>Gammaproteobacteria</taxon>
        <taxon>Lysobacterales</taxon>
        <taxon>Lysobacteraceae</taxon>
        <taxon>Pseudoxanthomonas</taxon>
    </lineage>
</organism>
<reference evidence="5 6" key="1">
    <citation type="submission" date="2019-07" db="EMBL/GenBank/DDBJ databases">
        <title>Genome sequencing of lignin-degrading bacterial isolates.</title>
        <authorList>
            <person name="Gladden J."/>
        </authorList>
    </citation>
    <scope>NUCLEOTIDE SEQUENCE [LARGE SCALE GENOMIC DNA]</scope>
    <source>
        <strain evidence="5 6">J19</strain>
    </source>
</reference>
<dbReference type="PANTHER" id="PTHR36842:SF1">
    <property type="entry name" value="PROTEIN TOLB"/>
    <property type="match status" value="1"/>
</dbReference>
<gene>
    <name evidence="5" type="ORF">L613_000700000210</name>
</gene>
<feature type="DNA-binding region" description="OmpR/PhoB-type" evidence="3">
    <location>
        <begin position="17"/>
        <end position="117"/>
    </location>
</feature>
<evidence type="ECO:0000256" key="1">
    <source>
        <dbReference type="ARBA" id="ARBA00009820"/>
    </source>
</evidence>
<proteinExistence type="inferred from homology"/>
<name>A0A562D5C1_9GAMM</name>
<dbReference type="EMBL" id="VLJS01000102">
    <property type="protein sequence ID" value="TWH04772.1"/>
    <property type="molecule type" value="Genomic_DNA"/>
</dbReference>
<dbReference type="InterPro" id="IPR016032">
    <property type="entry name" value="Sig_transdc_resp-reg_C-effctor"/>
</dbReference>
<dbReference type="GO" id="GO:0000160">
    <property type="term" value="P:phosphorelay signal transduction system"/>
    <property type="evidence" value="ECO:0007669"/>
    <property type="project" value="InterPro"/>
</dbReference>
<dbReference type="Gene3D" id="1.10.10.10">
    <property type="entry name" value="Winged helix-like DNA-binding domain superfamily/Winged helix DNA-binding domain"/>
    <property type="match status" value="1"/>
</dbReference>
<protein>
    <submittedName>
        <fullName evidence="5">DNA-binding winged helix-turn-helix (WHTH) protein</fullName>
    </submittedName>
</protein>
<keyword evidence="6" id="KW-1185">Reference proteome</keyword>
<evidence type="ECO:0000313" key="5">
    <source>
        <dbReference type="EMBL" id="TWH04772.1"/>
    </source>
</evidence>
<evidence type="ECO:0000259" key="4">
    <source>
        <dbReference type="PROSITE" id="PS51755"/>
    </source>
</evidence>
<dbReference type="SMART" id="SM00862">
    <property type="entry name" value="Trans_reg_C"/>
    <property type="match status" value="1"/>
</dbReference>
<dbReference type="InterPro" id="IPR011659">
    <property type="entry name" value="WD40"/>
</dbReference>
<dbReference type="InterPro" id="IPR001867">
    <property type="entry name" value="OmpR/PhoB-type_DNA-bd"/>
</dbReference>
<evidence type="ECO:0000313" key="6">
    <source>
        <dbReference type="Proteomes" id="UP000321583"/>
    </source>
</evidence>
<comment type="similarity">
    <text evidence="1">Belongs to the TolB family.</text>
</comment>
<dbReference type="GO" id="GO:0006355">
    <property type="term" value="P:regulation of DNA-templated transcription"/>
    <property type="evidence" value="ECO:0007669"/>
    <property type="project" value="InterPro"/>
</dbReference>
<feature type="domain" description="OmpR/PhoB-type" evidence="4">
    <location>
        <begin position="17"/>
        <end position="117"/>
    </location>
</feature>
<dbReference type="GO" id="GO:0003677">
    <property type="term" value="F:DNA binding"/>
    <property type="evidence" value="ECO:0007669"/>
    <property type="project" value="UniProtKB-UniRule"/>
</dbReference>
<comment type="caution">
    <text evidence="5">The sequence shown here is derived from an EMBL/GenBank/DDBJ whole genome shotgun (WGS) entry which is preliminary data.</text>
</comment>
<dbReference type="InterPro" id="IPR036388">
    <property type="entry name" value="WH-like_DNA-bd_sf"/>
</dbReference>
<keyword evidence="2 3" id="KW-0238">DNA-binding</keyword>
<dbReference type="AlphaFoldDB" id="A0A562D5C1"/>
<dbReference type="CDD" id="cd00383">
    <property type="entry name" value="trans_reg_C"/>
    <property type="match status" value="1"/>
</dbReference>
<dbReference type="SUPFAM" id="SSF46894">
    <property type="entry name" value="C-terminal effector domain of the bipartite response regulators"/>
    <property type="match status" value="1"/>
</dbReference>
<dbReference type="PROSITE" id="PS51755">
    <property type="entry name" value="OMPR_PHOB"/>
    <property type="match status" value="1"/>
</dbReference>
<dbReference type="Proteomes" id="UP000321583">
    <property type="component" value="Unassembled WGS sequence"/>
</dbReference>
<dbReference type="InterPro" id="IPR011042">
    <property type="entry name" value="6-blade_b-propeller_TolB-like"/>
</dbReference>
<dbReference type="SUPFAM" id="SSF69304">
    <property type="entry name" value="Tricorn protease N-terminal domain"/>
    <property type="match status" value="1"/>
</dbReference>
<sequence length="711" mass="75476">MGAAESEARKRAAEAAGRLLRVGECEVDVDRRVVSRPGAEEPRRLTLKALQVLLALVEAGGRVVSREQLLERVWPDTLPTDDVLTQAVAQLRRAFGGRGEAPPYIETIAKAGYRLVVPCCWIEPAATPEPAAVPAAPAPAVPAPIQPRPAPQEQAPAAAGAPPLQYQAIAATALPEQGPALSPDGSEVAYARPVRAGGPRTLYLQPAGDGSPRQLTFPGHGEADDLPAWSRDGRRIAFVRTGGDGCRLMVVAAAGGGEREVGRCEGEDYAAFDWSPDGRALVMGGRRRSSGQSAPLRRLDLGSGRWEALAYPADGLDTLPRFSPDGAWLGFRRGTSLGDLWLMPAAGGPPRQLTRLRGDIRGWDWLPDGSGLVFSLVKEEARLYRLALADGSITELPSPPRGNPVFPEVAADAWTMVFGIYRFRSGLYAFDLEAAGDGTQPGEPVFASSGVDLMPAVSPDGSTLAFVSDRSLAAQLWIGELEHPQTLRAVPGIVPVPRNPPVWAPDGSRLLVIGATGSGGDRLYQVEVGFDTVRVLPVPGVPAFAAWTGRPDQLLVGVDGSGGSTRLVLYQLPEWRELASLDDVALARYDHRQDRVCFSRTTRSGLWCADPALQRVVQVGMDAPVPEQYREWLVAGGRIFSTAPAPGCATGWSEIGAGAARPRCLSHTHAVASGSASVDEAGRRAFLALPLEDDMDVGLASLASLRRGASR</sequence>
<evidence type="ECO:0000256" key="2">
    <source>
        <dbReference type="ARBA" id="ARBA00023125"/>
    </source>
</evidence>
<dbReference type="Pfam" id="PF07676">
    <property type="entry name" value="PD40"/>
    <property type="match status" value="2"/>
</dbReference>
<evidence type="ECO:0000256" key="3">
    <source>
        <dbReference type="PROSITE-ProRule" id="PRU01091"/>
    </source>
</evidence>
<dbReference type="PANTHER" id="PTHR36842">
    <property type="entry name" value="PROTEIN TOLB HOMOLOG"/>
    <property type="match status" value="1"/>
</dbReference>
<accession>A0A562D5C1</accession>
<dbReference type="SUPFAM" id="SSF82171">
    <property type="entry name" value="DPP6 N-terminal domain-like"/>
    <property type="match status" value="1"/>
</dbReference>